<dbReference type="RefSeq" id="WP_091628489.1">
    <property type="nucleotide sequence ID" value="NZ_FOEF01000029.1"/>
</dbReference>
<accession>A0A1H8YNQ5</accession>
<sequence length="166" mass="18666">MKHIAPLISGSPPVGSETLLNILDWNWINWLNVLIPFAIYAAIFIGADALIQRLYHRDRLCVIQEHGLRGGFTEHATNAFQVKLTELQWLLFQLYEHMEARGVAAGNDGSISLTFPTRFWTADTAARVGVEITSSSFGDERVSVFPSIDGALVEVRWWHQIEMKTG</sequence>
<gene>
    <name evidence="2" type="ORF">SAMN04489732_129118</name>
</gene>
<dbReference type="Proteomes" id="UP000198582">
    <property type="component" value="Unassembled WGS sequence"/>
</dbReference>
<keyword evidence="1" id="KW-1133">Transmembrane helix</keyword>
<evidence type="ECO:0000256" key="1">
    <source>
        <dbReference type="SAM" id="Phobius"/>
    </source>
</evidence>
<name>A0A1H8YNQ5_9PSEU</name>
<protein>
    <submittedName>
        <fullName evidence="2">Uncharacterized protein</fullName>
    </submittedName>
</protein>
<dbReference type="EMBL" id="FOEF01000029">
    <property type="protein sequence ID" value="SEP53672.1"/>
    <property type="molecule type" value="Genomic_DNA"/>
</dbReference>
<evidence type="ECO:0000313" key="3">
    <source>
        <dbReference type="Proteomes" id="UP000198582"/>
    </source>
</evidence>
<reference evidence="2 3" key="1">
    <citation type="submission" date="2016-10" db="EMBL/GenBank/DDBJ databases">
        <authorList>
            <person name="de Groot N.N."/>
        </authorList>
    </citation>
    <scope>NUCLEOTIDE SEQUENCE [LARGE SCALE GENOMIC DNA]</scope>
    <source>
        <strain evidence="2 3">DSM 44993</strain>
    </source>
</reference>
<proteinExistence type="predicted"/>
<dbReference type="STRING" id="394193.SAMN04489732_129118"/>
<evidence type="ECO:0000313" key="2">
    <source>
        <dbReference type="EMBL" id="SEP53672.1"/>
    </source>
</evidence>
<organism evidence="2 3">
    <name type="scientific">Amycolatopsis saalfeldensis</name>
    <dbReference type="NCBI Taxonomy" id="394193"/>
    <lineage>
        <taxon>Bacteria</taxon>
        <taxon>Bacillati</taxon>
        <taxon>Actinomycetota</taxon>
        <taxon>Actinomycetes</taxon>
        <taxon>Pseudonocardiales</taxon>
        <taxon>Pseudonocardiaceae</taxon>
        <taxon>Amycolatopsis</taxon>
    </lineage>
</organism>
<keyword evidence="1" id="KW-0472">Membrane</keyword>
<dbReference type="AlphaFoldDB" id="A0A1H8YNQ5"/>
<dbReference type="OrthoDB" id="9856188at2"/>
<feature type="transmembrane region" description="Helical" evidence="1">
    <location>
        <begin position="27"/>
        <end position="51"/>
    </location>
</feature>
<keyword evidence="3" id="KW-1185">Reference proteome</keyword>
<keyword evidence="1" id="KW-0812">Transmembrane</keyword>